<accession>A7HZ92</accession>
<dbReference type="InterPro" id="IPR037465">
    <property type="entry name" value="YlxR"/>
</dbReference>
<evidence type="ECO:0000313" key="4">
    <source>
        <dbReference type="Proteomes" id="UP000006377"/>
    </source>
</evidence>
<feature type="domain" description="YlxR" evidence="2">
    <location>
        <begin position="27"/>
        <end position="92"/>
    </location>
</feature>
<dbReference type="InterPro" id="IPR029064">
    <property type="entry name" value="Ribosomal_eL30-like_sf"/>
</dbReference>
<evidence type="ECO:0000259" key="2">
    <source>
        <dbReference type="Pfam" id="PF04296"/>
    </source>
</evidence>
<dbReference type="InterPro" id="IPR035931">
    <property type="entry name" value="YlxR-like_sf"/>
</dbReference>
<proteinExistence type="predicted"/>
<dbReference type="SUPFAM" id="SSF64376">
    <property type="entry name" value="YlxR-like"/>
    <property type="match status" value="1"/>
</dbReference>
<evidence type="ECO:0000256" key="1">
    <source>
        <dbReference type="SAM" id="MobiDB-lite"/>
    </source>
</evidence>
<gene>
    <name evidence="3" type="ordered locus">Plav_3627</name>
</gene>
<dbReference type="SUPFAM" id="SSF55315">
    <property type="entry name" value="L30e-like"/>
    <property type="match status" value="1"/>
</dbReference>
<dbReference type="eggNOG" id="COG2740">
    <property type="taxonomic scope" value="Bacteria"/>
</dbReference>
<dbReference type="Gene3D" id="3.30.1330.30">
    <property type="match status" value="1"/>
</dbReference>
<dbReference type="NCBIfam" id="NF006622">
    <property type="entry name" value="PRK09190.1"/>
    <property type="match status" value="1"/>
</dbReference>
<dbReference type="Proteomes" id="UP000006377">
    <property type="component" value="Chromosome"/>
</dbReference>
<dbReference type="EMBL" id="CP000774">
    <property type="protein sequence ID" value="ABS65225.1"/>
    <property type="molecule type" value="Genomic_DNA"/>
</dbReference>
<keyword evidence="4" id="KW-1185">Reference proteome</keyword>
<name>A7HZ92_PARL1</name>
<dbReference type="Pfam" id="PF04296">
    <property type="entry name" value="YlxR"/>
    <property type="match status" value="1"/>
</dbReference>
<dbReference type="AlphaFoldDB" id="A7HZ92"/>
<dbReference type="InterPro" id="IPR007393">
    <property type="entry name" value="YlxR_dom"/>
</dbReference>
<feature type="region of interest" description="Disordered" evidence="1">
    <location>
        <begin position="1"/>
        <end position="34"/>
    </location>
</feature>
<protein>
    <recommendedName>
        <fullName evidence="2">YlxR domain-containing protein</fullName>
    </recommendedName>
</protein>
<dbReference type="STRING" id="402881.Plav_3627"/>
<feature type="compositionally biased region" description="Basic and acidic residues" evidence="1">
    <location>
        <begin position="1"/>
        <end position="11"/>
    </location>
</feature>
<sequence>MVKKPDGEAHAADPQGEGAEATDPSERRCIVSGESGPKGGLIRFVLDPEGRVVPDLAEKLPGRGLWVTGTRAMLEKAVAKGHFARAAKASASADSGLPDLVERLLARRAADTLGLARKAGALEAGFEKVMTAIDRGRVVCLIEARDGAEDGRRKLEQRLRVAKEQGILPDVPVLSPLWAYEMGLALGRGNVIHAALIQGRMQAKVMADLVRLERYGRKDSPENARSL</sequence>
<dbReference type="HOGENOM" id="CLU_091016_1_0_5"/>
<organism evidence="3 4">
    <name type="scientific">Parvibaculum lavamentivorans (strain DS-1 / DSM 13023 / NCIMB 13966)</name>
    <dbReference type="NCBI Taxonomy" id="402881"/>
    <lineage>
        <taxon>Bacteria</taxon>
        <taxon>Pseudomonadati</taxon>
        <taxon>Pseudomonadota</taxon>
        <taxon>Alphaproteobacteria</taxon>
        <taxon>Hyphomicrobiales</taxon>
        <taxon>Parvibaculaceae</taxon>
        <taxon>Parvibaculum</taxon>
    </lineage>
</organism>
<dbReference type="KEGG" id="pla:Plav_3627"/>
<dbReference type="PANTHER" id="PTHR34215">
    <property type="entry name" value="BLL0784 PROTEIN"/>
    <property type="match status" value="1"/>
</dbReference>
<reference evidence="3 4" key="1">
    <citation type="journal article" date="2011" name="Stand. Genomic Sci.">
        <title>Complete genome sequence of Parvibaculum lavamentivorans type strain (DS-1(T)).</title>
        <authorList>
            <person name="Schleheck D."/>
            <person name="Weiss M."/>
            <person name="Pitluck S."/>
            <person name="Bruce D."/>
            <person name="Land M.L."/>
            <person name="Han S."/>
            <person name="Saunders E."/>
            <person name="Tapia R."/>
            <person name="Detter C."/>
            <person name="Brettin T."/>
            <person name="Han J."/>
            <person name="Woyke T."/>
            <person name="Goodwin L."/>
            <person name="Pennacchio L."/>
            <person name="Nolan M."/>
            <person name="Cook A.M."/>
            <person name="Kjelleberg S."/>
            <person name="Thomas T."/>
        </authorList>
    </citation>
    <scope>NUCLEOTIDE SEQUENCE [LARGE SCALE GENOMIC DNA]</scope>
    <source>
        <strain evidence="4">DS-1 / DSM 13023 / NCIMB 13966</strain>
    </source>
</reference>
<dbReference type="PANTHER" id="PTHR34215:SF1">
    <property type="entry name" value="YLXR DOMAIN-CONTAINING PROTEIN"/>
    <property type="match status" value="1"/>
</dbReference>
<evidence type="ECO:0000313" key="3">
    <source>
        <dbReference type="EMBL" id="ABS65225.1"/>
    </source>
</evidence>
<dbReference type="eggNOG" id="COG1358">
    <property type="taxonomic scope" value="Bacteria"/>
</dbReference>